<keyword evidence="6" id="KW-1185">Reference proteome</keyword>
<dbReference type="AlphaFoldDB" id="A0A1N7P173"/>
<protein>
    <submittedName>
        <fullName evidence="5">Surface antigen</fullName>
    </submittedName>
</protein>
<keyword evidence="3" id="KW-0732">Signal</keyword>
<keyword evidence="2" id="KW-0472">Membrane</keyword>
<dbReference type="GO" id="GO:0019867">
    <property type="term" value="C:outer membrane"/>
    <property type="evidence" value="ECO:0007669"/>
    <property type="project" value="InterPro"/>
</dbReference>
<name>A0A1N7P173_9BACT</name>
<sequence length="361" mass="41675">MKKLAIVLLILQAYTFTGALAQQDTLQNNLTVVLLPLLYYTPETSWAFGLGAVGNFKLGDSALQTYESQLVMGTAYTLFDQFLIYSSWRVFSEENRNLFAGEIGWYRYVYFFYGLGNQVQDSDREQFEATFPRLRFDYLRRFKSNFYIGIRYHFDDFEITRIEENRKLASGTFLGSEGGRVSGLGPMVYFDSRDSQLYPTRGVFAEASFQTFNRSLGSNYQYKRWLVDFRSVHSINQKSVFVWNAYSEFLVGETPFFAMPLVGGNRLLRGLFEGKFRDQNLALIQAEYRFKILPRWGAVAFSGVGNVFSQANSFQFNQSKFAYGIGGRFQLSKKEKLNLRLDIAHSPNEDLRIYLTFGEAF</sequence>
<gene>
    <name evidence="5" type="ORF">SAMN05421761_11329</name>
</gene>
<dbReference type="Pfam" id="PF01103">
    <property type="entry name" value="Omp85"/>
    <property type="match status" value="1"/>
</dbReference>
<evidence type="ECO:0000256" key="1">
    <source>
        <dbReference type="ARBA" id="ARBA00004370"/>
    </source>
</evidence>
<dbReference type="STRING" id="529505.SAMN05421761_11329"/>
<feature type="signal peptide" evidence="3">
    <location>
        <begin position="1"/>
        <end position="21"/>
    </location>
</feature>
<evidence type="ECO:0000313" key="5">
    <source>
        <dbReference type="EMBL" id="SIT04314.1"/>
    </source>
</evidence>
<dbReference type="Gene3D" id="2.40.160.50">
    <property type="entry name" value="membrane protein fhac: a member of the omp85/tpsb transporter family"/>
    <property type="match status" value="1"/>
</dbReference>
<dbReference type="InterPro" id="IPR000184">
    <property type="entry name" value="Bac_surfAg_D15"/>
</dbReference>
<evidence type="ECO:0000313" key="6">
    <source>
        <dbReference type="Proteomes" id="UP000186026"/>
    </source>
</evidence>
<accession>A0A1N7P173</accession>
<proteinExistence type="predicted"/>
<evidence type="ECO:0000256" key="2">
    <source>
        <dbReference type="ARBA" id="ARBA00023136"/>
    </source>
</evidence>
<dbReference type="EMBL" id="FTOP01000013">
    <property type="protein sequence ID" value="SIT04314.1"/>
    <property type="molecule type" value="Genomic_DNA"/>
</dbReference>
<organism evidence="5 6">
    <name type="scientific">Belliella pelovolcani</name>
    <dbReference type="NCBI Taxonomy" id="529505"/>
    <lineage>
        <taxon>Bacteria</taxon>
        <taxon>Pseudomonadati</taxon>
        <taxon>Bacteroidota</taxon>
        <taxon>Cytophagia</taxon>
        <taxon>Cytophagales</taxon>
        <taxon>Cyclobacteriaceae</taxon>
        <taxon>Belliella</taxon>
    </lineage>
</organism>
<dbReference type="Proteomes" id="UP000186026">
    <property type="component" value="Unassembled WGS sequence"/>
</dbReference>
<feature type="domain" description="Bacterial surface antigen (D15)" evidence="4">
    <location>
        <begin position="172"/>
        <end position="345"/>
    </location>
</feature>
<dbReference type="OrthoDB" id="9771071at2"/>
<feature type="chain" id="PRO_5012975607" evidence="3">
    <location>
        <begin position="22"/>
        <end position="361"/>
    </location>
</feature>
<dbReference type="RefSeq" id="WP_076502345.1">
    <property type="nucleotide sequence ID" value="NZ_FTOP01000013.1"/>
</dbReference>
<evidence type="ECO:0000256" key="3">
    <source>
        <dbReference type="SAM" id="SignalP"/>
    </source>
</evidence>
<comment type="subcellular location">
    <subcellularLocation>
        <location evidence="1">Membrane</location>
    </subcellularLocation>
</comment>
<evidence type="ECO:0000259" key="4">
    <source>
        <dbReference type="Pfam" id="PF01103"/>
    </source>
</evidence>
<reference evidence="6" key="1">
    <citation type="submission" date="2017-01" db="EMBL/GenBank/DDBJ databases">
        <authorList>
            <person name="Varghese N."/>
            <person name="Submissions S."/>
        </authorList>
    </citation>
    <scope>NUCLEOTIDE SEQUENCE [LARGE SCALE GENOMIC DNA]</scope>
    <source>
        <strain evidence="6">DSM 46698</strain>
    </source>
</reference>